<evidence type="ECO:0000313" key="10">
    <source>
        <dbReference type="Proteomes" id="UP001201980"/>
    </source>
</evidence>
<dbReference type="PANTHER" id="PTHR13622">
    <property type="entry name" value="THIAMIN PYROPHOSPHOKINASE"/>
    <property type="match status" value="1"/>
</dbReference>
<dbReference type="PANTHER" id="PTHR13622:SF8">
    <property type="entry name" value="THIAMIN PYROPHOSPHOKINASE 1"/>
    <property type="match status" value="1"/>
</dbReference>
<comment type="similarity">
    <text evidence="2 7">Belongs to the thiamine pyrophosphokinase family.</text>
</comment>
<evidence type="ECO:0000256" key="5">
    <source>
        <dbReference type="ARBA" id="ARBA00022777"/>
    </source>
</evidence>
<dbReference type="AlphaFoldDB" id="A0AAD5RSV7"/>
<comment type="pathway">
    <text evidence="1 7">Cofactor biosynthesis; thiamine diphosphate biosynthesis; thiamine diphosphate from thiamine: step 1/1.</text>
</comment>
<accession>A0AAD5RSV7</accession>
<comment type="catalytic activity">
    <reaction evidence="7">
        <text>thiamine + ATP = thiamine diphosphate + AMP + H(+)</text>
        <dbReference type="Rhea" id="RHEA:11576"/>
        <dbReference type="ChEBI" id="CHEBI:15378"/>
        <dbReference type="ChEBI" id="CHEBI:18385"/>
        <dbReference type="ChEBI" id="CHEBI:30616"/>
        <dbReference type="ChEBI" id="CHEBI:58937"/>
        <dbReference type="ChEBI" id="CHEBI:456215"/>
    </reaction>
</comment>
<evidence type="ECO:0000256" key="1">
    <source>
        <dbReference type="ARBA" id="ARBA00005078"/>
    </source>
</evidence>
<dbReference type="EMBL" id="JAKWBI020000110">
    <property type="protein sequence ID" value="KAJ2902533.1"/>
    <property type="molecule type" value="Genomic_DNA"/>
</dbReference>
<dbReference type="SUPFAM" id="SSF63862">
    <property type="entry name" value="Thiamin pyrophosphokinase, substrate-binding domain"/>
    <property type="match status" value="1"/>
</dbReference>
<dbReference type="SUPFAM" id="SSF63999">
    <property type="entry name" value="Thiamin pyrophosphokinase, catalytic domain"/>
    <property type="match status" value="1"/>
</dbReference>
<dbReference type="GO" id="GO:0005524">
    <property type="term" value="F:ATP binding"/>
    <property type="evidence" value="ECO:0007669"/>
    <property type="project" value="UniProtKB-UniRule"/>
</dbReference>
<dbReference type="GO" id="GO:0004788">
    <property type="term" value="F:thiamine diphosphokinase activity"/>
    <property type="evidence" value="ECO:0007669"/>
    <property type="project" value="UniProtKB-UniRule"/>
</dbReference>
<dbReference type="Pfam" id="PF04265">
    <property type="entry name" value="TPK_B1_binding"/>
    <property type="match status" value="1"/>
</dbReference>
<keyword evidence="10" id="KW-1185">Reference proteome</keyword>
<dbReference type="InterPro" id="IPR036371">
    <property type="entry name" value="TPK_B1-bd_sf"/>
</dbReference>
<dbReference type="GO" id="GO:0006772">
    <property type="term" value="P:thiamine metabolic process"/>
    <property type="evidence" value="ECO:0007669"/>
    <property type="project" value="InterPro"/>
</dbReference>
<keyword evidence="3 7" id="KW-0808">Transferase</keyword>
<keyword evidence="6 7" id="KW-0067">ATP-binding</keyword>
<dbReference type="EC" id="2.7.6.2" evidence="7"/>
<organism evidence="9 10">
    <name type="scientific">Zalerion maritima</name>
    <dbReference type="NCBI Taxonomy" id="339359"/>
    <lineage>
        <taxon>Eukaryota</taxon>
        <taxon>Fungi</taxon>
        <taxon>Dikarya</taxon>
        <taxon>Ascomycota</taxon>
        <taxon>Pezizomycotina</taxon>
        <taxon>Sordariomycetes</taxon>
        <taxon>Lulworthiomycetidae</taxon>
        <taxon>Lulworthiales</taxon>
        <taxon>Lulworthiaceae</taxon>
        <taxon>Zalerion</taxon>
    </lineage>
</organism>
<proteinExistence type="inferred from homology"/>
<dbReference type="Proteomes" id="UP001201980">
    <property type="component" value="Unassembled WGS sequence"/>
</dbReference>
<reference evidence="9" key="1">
    <citation type="submission" date="2022-07" db="EMBL/GenBank/DDBJ databases">
        <title>Draft genome sequence of Zalerion maritima ATCC 34329, a (micro)plastics degrading marine fungus.</title>
        <authorList>
            <person name="Paco A."/>
            <person name="Goncalves M.F.M."/>
            <person name="Rocha-Santos T.A.P."/>
            <person name="Alves A."/>
        </authorList>
    </citation>
    <scope>NUCLEOTIDE SEQUENCE</scope>
    <source>
        <strain evidence="9">ATCC 34329</strain>
    </source>
</reference>
<keyword evidence="5 7" id="KW-0418">Kinase</keyword>
<dbReference type="GO" id="GO:0009229">
    <property type="term" value="P:thiamine diphosphate biosynthetic process"/>
    <property type="evidence" value="ECO:0007669"/>
    <property type="project" value="UniProtKB-UniRule"/>
</dbReference>
<evidence type="ECO:0000259" key="8">
    <source>
        <dbReference type="SMART" id="SM00983"/>
    </source>
</evidence>
<evidence type="ECO:0000256" key="6">
    <source>
        <dbReference type="ARBA" id="ARBA00022840"/>
    </source>
</evidence>
<evidence type="ECO:0000256" key="4">
    <source>
        <dbReference type="ARBA" id="ARBA00022741"/>
    </source>
</evidence>
<dbReference type="InterPro" id="IPR007371">
    <property type="entry name" value="TPK_catalytic"/>
</dbReference>
<dbReference type="GO" id="GO:0030975">
    <property type="term" value="F:thiamine binding"/>
    <property type="evidence" value="ECO:0007669"/>
    <property type="project" value="UniProtKB-UniRule"/>
</dbReference>
<comment type="caution">
    <text evidence="9">The sequence shown here is derived from an EMBL/GenBank/DDBJ whole genome shotgun (WGS) entry which is preliminary data.</text>
</comment>
<dbReference type="FunFam" id="2.60.120.320:FF:000001">
    <property type="entry name" value="Thiamine pyrophosphokinase"/>
    <property type="match status" value="1"/>
</dbReference>
<dbReference type="PIRSF" id="PIRSF031057">
    <property type="entry name" value="Thiamin_pyrophosphokinase"/>
    <property type="match status" value="1"/>
</dbReference>
<dbReference type="Gene3D" id="2.60.120.320">
    <property type="entry name" value="Thiamin pyrophosphokinase, thiamin-binding domain"/>
    <property type="match status" value="1"/>
</dbReference>
<name>A0AAD5RSV7_9PEZI</name>
<dbReference type="GO" id="GO:0016301">
    <property type="term" value="F:kinase activity"/>
    <property type="evidence" value="ECO:0007669"/>
    <property type="project" value="UniProtKB-UniRule"/>
</dbReference>
<evidence type="ECO:0000313" key="9">
    <source>
        <dbReference type="EMBL" id="KAJ2902533.1"/>
    </source>
</evidence>
<dbReference type="InterPro" id="IPR016966">
    <property type="entry name" value="Thiamin_pyrophosphokinase_euk"/>
</dbReference>
<dbReference type="InterPro" id="IPR007373">
    <property type="entry name" value="Thiamin_PyroPKinase_B1-bd"/>
</dbReference>
<gene>
    <name evidence="9" type="ORF">MKZ38_000498</name>
</gene>
<keyword evidence="4 7" id="KW-0547">Nucleotide-binding</keyword>
<dbReference type="CDD" id="cd07995">
    <property type="entry name" value="TPK"/>
    <property type="match status" value="1"/>
</dbReference>
<dbReference type="Gene3D" id="3.40.50.10240">
    <property type="entry name" value="Thiamin pyrophosphokinase, catalytic domain"/>
    <property type="match status" value="1"/>
</dbReference>
<dbReference type="SMART" id="SM00983">
    <property type="entry name" value="TPK_B1_binding"/>
    <property type="match status" value="1"/>
</dbReference>
<dbReference type="NCBIfam" id="TIGR01378">
    <property type="entry name" value="thi_PPkinase"/>
    <property type="match status" value="1"/>
</dbReference>
<evidence type="ECO:0000256" key="7">
    <source>
        <dbReference type="PIRNR" id="PIRNR031057"/>
    </source>
</evidence>
<evidence type="ECO:0000256" key="2">
    <source>
        <dbReference type="ARBA" id="ARBA00006785"/>
    </source>
</evidence>
<dbReference type="InterPro" id="IPR006282">
    <property type="entry name" value="Thi_PPkinase"/>
</dbReference>
<dbReference type="InterPro" id="IPR036759">
    <property type="entry name" value="TPK_catalytic_sf"/>
</dbReference>
<dbReference type="Pfam" id="PF04263">
    <property type="entry name" value="TPK_catalytic"/>
    <property type="match status" value="1"/>
</dbReference>
<protein>
    <recommendedName>
        <fullName evidence="7">Thiamine pyrophosphokinase</fullName>
        <ecNumber evidence="7">2.7.6.2</ecNumber>
    </recommendedName>
</protein>
<evidence type="ECO:0000256" key="3">
    <source>
        <dbReference type="ARBA" id="ARBA00022679"/>
    </source>
</evidence>
<sequence>MEFEWHPLRFLQQHHASGSPGQNPLALIVLNQPLSDLFTLNRIWNNSLLHVAADGGANRLLTAQRRAKSHPSDGTPSQEAPFTQLQVVIGDLDSLTEETKTHFAAQGTKVIHDSDQESTDFGKAVNYIRSRSDGTPVDIVAMGGLGGRVDQGLSQLHHLYLFQKGEGYPDGRLYLVSGEAITFLLKAGHHRIHVREGSEETFGQHVGIIPIGEPSVITTSGLEWDVEEWETHFGGRISTSNHILPETRVVEVSTSKDVIFTIALRDRGFNVQG</sequence>
<feature type="domain" description="Thiamin pyrophosphokinase thiamin-binding" evidence="8">
    <location>
        <begin position="188"/>
        <end position="258"/>
    </location>
</feature>